<feature type="transmembrane region" description="Helical" evidence="6">
    <location>
        <begin position="158"/>
        <end position="176"/>
    </location>
</feature>
<reference evidence="8" key="2">
    <citation type="submission" date="2021-04" db="EMBL/GenBank/DDBJ databases">
        <authorList>
            <person name="Gilroy R."/>
        </authorList>
    </citation>
    <scope>NUCLEOTIDE SEQUENCE</scope>
    <source>
        <strain evidence="8">ChiHejej3B27-3195</strain>
    </source>
</reference>
<dbReference type="Pfam" id="PF00664">
    <property type="entry name" value="ABC_membrane"/>
    <property type="match status" value="1"/>
</dbReference>
<gene>
    <name evidence="8" type="ORF">H9871_07705</name>
</gene>
<evidence type="ECO:0000313" key="9">
    <source>
        <dbReference type="Proteomes" id="UP000824151"/>
    </source>
</evidence>
<name>A0A9D1UTC2_9MICC</name>
<reference evidence="8" key="1">
    <citation type="journal article" date="2021" name="PeerJ">
        <title>Extensive microbial diversity within the chicken gut microbiome revealed by metagenomics and culture.</title>
        <authorList>
            <person name="Gilroy R."/>
            <person name="Ravi A."/>
            <person name="Getino M."/>
            <person name="Pursley I."/>
            <person name="Horton D.L."/>
            <person name="Alikhan N.F."/>
            <person name="Baker D."/>
            <person name="Gharbi K."/>
            <person name="Hall N."/>
            <person name="Watson M."/>
            <person name="Adriaenssens E.M."/>
            <person name="Foster-Nyarko E."/>
            <person name="Jarju S."/>
            <person name="Secka A."/>
            <person name="Antonio M."/>
            <person name="Oren A."/>
            <person name="Chaudhuri R.R."/>
            <person name="La Ragione R."/>
            <person name="Hildebrand F."/>
            <person name="Pallen M.J."/>
        </authorList>
    </citation>
    <scope>NUCLEOTIDE SEQUENCE</scope>
    <source>
        <strain evidence="8">ChiHejej3B27-3195</strain>
    </source>
</reference>
<feature type="non-terminal residue" evidence="8">
    <location>
        <position position="416"/>
    </location>
</feature>
<dbReference type="InterPro" id="IPR011527">
    <property type="entry name" value="ABC1_TM_dom"/>
</dbReference>
<dbReference type="GO" id="GO:0005886">
    <property type="term" value="C:plasma membrane"/>
    <property type="evidence" value="ECO:0007669"/>
    <property type="project" value="UniProtKB-SubCell"/>
</dbReference>
<proteinExistence type="predicted"/>
<feature type="transmembrane region" description="Helical" evidence="6">
    <location>
        <begin position="21"/>
        <end position="45"/>
    </location>
</feature>
<comment type="subcellular location">
    <subcellularLocation>
        <location evidence="1">Cell membrane</location>
        <topology evidence="1">Multi-pass membrane protein</topology>
    </subcellularLocation>
</comment>
<protein>
    <submittedName>
        <fullName evidence="8">Thiol reductant ABC exporter subunit CydC</fullName>
    </submittedName>
</protein>
<feature type="compositionally biased region" description="Basic and acidic residues" evidence="5">
    <location>
        <begin position="346"/>
        <end position="372"/>
    </location>
</feature>
<dbReference type="GO" id="GO:0005524">
    <property type="term" value="F:ATP binding"/>
    <property type="evidence" value="ECO:0007669"/>
    <property type="project" value="InterPro"/>
</dbReference>
<keyword evidence="4 6" id="KW-0472">Membrane</keyword>
<evidence type="ECO:0000313" key="8">
    <source>
        <dbReference type="EMBL" id="HIX00016.1"/>
    </source>
</evidence>
<feature type="transmembrane region" description="Helical" evidence="6">
    <location>
        <begin position="51"/>
        <end position="71"/>
    </location>
</feature>
<accession>A0A9D1UTC2</accession>
<feature type="transmembrane region" description="Helical" evidence="6">
    <location>
        <begin position="236"/>
        <end position="262"/>
    </location>
</feature>
<feature type="region of interest" description="Disordered" evidence="5">
    <location>
        <begin position="330"/>
        <end position="383"/>
    </location>
</feature>
<evidence type="ECO:0000256" key="4">
    <source>
        <dbReference type="ARBA" id="ARBA00023136"/>
    </source>
</evidence>
<dbReference type="EMBL" id="DXGD01000285">
    <property type="protein sequence ID" value="HIX00016.1"/>
    <property type="molecule type" value="Genomic_DNA"/>
</dbReference>
<dbReference type="InterPro" id="IPR036640">
    <property type="entry name" value="ABC1_TM_sf"/>
</dbReference>
<keyword evidence="3 6" id="KW-1133">Transmembrane helix</keyword>
<dbReference type="GO" id="GO:0140359">
    <property type="term" value="F:ABC-type transporter activity"/>
    <property type="evidence" value="ECO:0007669"/>
    <property type="project" value="InterPro"/>
</dbReference>
<dbReference type="PANTHER" id="PTHR24221">
    <property type="entry name" value="ATP-BINDING CASSETTE SUB-FAMILY B"/>
    <property type="match status" value="1"/>
</dbReference>
<evidence type="ECO:0000256" key="1">
    <source>
        <dbReference type="ARBA" id="ARBA00004651"/>
    </source>
</evidence>
<feature type="domain" description="ABC transmembrane type-1" evidence="7">
    <location>
        <begin position="20"/>
        <end position="318"/>
    </location>
</feature>
<evidence type="ECO:0000259" key="7">
    <source>
        <dbReference type="PROSITE" id="PS50929"/>
    </source>
</evidence>
<dbReference type="PROSITE" id="PS50929">
    <property type="entry name" value="ABC_TM1F"/>
    <property type="match status" value="1"/>
</dbReference>
<evidence type="ECO:0000256" key="2">
    <source>
        <dbReference type="ARBA" id="ARBA00022692"/>
    </source>
</evidence>
<dbReference type="InterPro" id="IPR039421">
    <property type="entry name" value="Type_1_exporter"/>
</dbReference>
<dbReference type="Gene3D" id="1.20.1560.10">
    <property type="entry name" value="ABC transporter type 1, transmembrane domain"/>
    <property type="match status" value="1"/>
</dbReference>
<organism evidence="8 9">
    <name type="scientific">Candidatus Nesterenkonia stercoripullorum</name>
    <dbReference type="NCBI Taxonomy" id="2838701"/>
    <lineage>
        <taxon>Bacteria</taxon>
        <taxon>Bacillati</taxon>
        <taxon>Actinomycetota</taxon>
        <taxon>Actinomycetes</taxon>
        <taxon>Micrococcales</taxon>
        <taxon>Micrococcaceae</taxon>
        <taxon>Nesterenkonia</taxon>
    </lineage>
</organism>
<dbReference type="PANTHER" id="PTHR24221:SF654">
    <property type="entry name" value="ATP-BINDING CASSETTE SUB-FAMILY B MEMBER 6"/>
    <property type="match status" value="1"/>
</dbReference>
<dbReference type="Proteomes" id="UP000824151">
    <property type="component" value="Unassembled WGS sequence"/>
</dbReference>
<comment type="caution">
    <text evidence="8">The sequence shown here is derived from an EMBL/GenBank/DDBJ whole genome shotgun (WGS) entry which is preliminary data.</text>
</comment>
<evidence type="ECO:0000256" key="5">
    <source>
        <dbReference type="SAM" id="MobiDB-lite"/>
    </source>
</evidence>
<evidence type="ECO:0000256" key="3">
    <source>
        <dbReference type="ARBA" id="ARBA00022989"/>
    </source>
</evidence>
<keyword evidence="2 6" id="KW-0812">Transmembrane</keyword>
<feature type="transmembrane region" description="Helical" evidence="6">
    <location>
        <begin position="292"/>
        <end position="315"/>
    </location>
</feature>
<sequence>MSAKTLLQASRPSWRAMAPGIAAGVASGLSAVLLLGLSAYLITRAAEQPPILYLGLLVVGVRAFALSRGFFRYLERLSTHDAAFRALSEVRVDALERLEPLAPAQLGPRRRGDLLTRVIRDVDELTDLPTRVLQPLVSTGVVLLVSLGAVAYLSWPAALVFAGVLTLAAVLGTLLGERLTSRAERSTADLRGRLADAVVDLVADLDVLIAYGAAQKQLDRVRAVDTELRRTALRSALGTGITSSVLTLGMGATVLLVLWLLAPGVLGPGVLPSLPLGPDFVLEPGRLDPPTLAVLTLLPLALFEAAVAVPAAWTARRRVLTSAARIAEIAPARHDTPGQDDEPGQDEEKGQNAEARESLERQDAAERDRPRDGVPSGSSERPALELMDFTVHWPGREEPVSLPITLELEAGEVALV</sequence>
<evidence type="ECO:0000256" key="6">
    <source>
        <dbReference type="SAM" id="Phobius"/>
    </source>
</evidence>
<dbReference type="AlphaFoldDB" id="A0A9D1UTC2"/>
<dbReference type="SUPFAM" id="SSF90123">
    <property type="entry name" value="ABC transporter transmembrane region"/>
    <property type="match status" value="1"/>
</dbReference>